<organism evidence="10">
    <name type="scientific">Candida tenuis (strain ATCC 10573 / BCRC 21748 / CBS 615 / JCM 9827 / NBRC 10315 / NRRL Y-1498 / VKM Y-70)</name>
    <name type="common">Yeast</name>
    <name type="synonym">Yamadazyma tenuis</name>
    <dbReference type="NCBI Taxonomy" id="590646"/>
    <lineage>
        <taxon>Eukaryota</taxon>
        <taxon>Fungi</taxon>
        <taxon>Dikarya</taxon>
        <taxon>Ascomycota</taxon>
        <taxon>Saccharomycotina</taxon>
        <taxon>Pichiomycetes</taxon>
        <taxon>Debaryomycetaceae</taxon>
        <taxon>Yamadazyma</taxon>
    </lineage>
</organism>
<evidence type="ECO:0000256" key="2">
    <source>
        <dbReference type="ARBA" id="ARBA00008283"/>
    </source>
</evidence>
<dbReference type="EMBL" id="GL996527">
    <property type="protein sequence ID" value="EGV61808.1"/>
    <property type="molecule type" value="Genomic_DNA"/>
</dbReference>
<feature type="domain" description="ERCC1-like central" evidence="8">
    <location>
        <begin position="106"/>
        <end position="229"/>
    </location>
</feature>
<dbReference type="SUPFAM" id="SSF47781">
    <property type="entry name" value="RuvA domain 2-like"/>
    <property type="match status" value="1"/>
</dbReference>
<keyword evidence="3" id="KW-0227">DNA damage</keyword>
<dbReference type="GeneID" id="18247792"/>
<dbReference type="Gene3D" id="1.10.150.20">
    <property type="entry name" value="5' to 3' exonuclease, C-terminal subdomain"/>
    <property type="match status" value="1"/>
</dbReference>
<dbReference type="InterPro" id="IPR047260">
    <property type="entry name" value="ERCC1-like_central_dom"/>
</dbReference>
<dbReference type="GO" id="GO:0006312">
    <property type="term" value="P:mitotic recombination"/>
    <property type="evidence" value="ECO:0007669"/>
    <property type="project" value="TreeGrafter"/>
</dbReference>
<dbReference type="HOGENOM" id="CLU_041616_3_0_1"/>
<accession>G3B8Y8</accession>
<dbReference type="GO" id="GO:0000110">
    <property type="term" value="C:nucleotide-excision repair factor 1 complex"/>
    <property type="evidence" value="ECO:0007669"/>
    <property type="project" value="TreeGrafter"/>
</dbReference>
<proteinExistence type="inferred from homology"/>
<dbReference type="GO" id="GO:0006302">
    <property type="term" value="P:double-strand break repair"/>
    <property type="evidence" value="ECO:0007669"/>
    <property type="project" value="UniProtKB-ARBA"/>
</dbReference>
<sequence length="325" mass="36235">MDPTSFASVLEGVKRMREQYADASDDGDDADSAPKRPQTDSPQPDQSLPSSATSASDATNTRITNTTLPTQPMVRSSLSPSPVGVGQSSRPVSRRIQPAVQMYSQIQVAPSQKGNPVFQSSLLKQKPIAYNKEILSDYYINPTLQVLFLSMKYHQLHPEYIWRRCKKLNQGSTVSTIKDNACKILLAVIDIESPQEALRKLNNICIKQDLTLLIAWSFEQAGNYIAMLKDNELSRTKVNLTIRGAKQSDFKSNLTDTLTSIRAINKTDVINLMTEIGSFKDIVEADNIKIHGFGDRKISNLKATFSQPFILNKEQTPDNEPERSQ</sequence>
<keyword evidence="5" id="KW-0234">DNA repair</keyword>
<dbReference type="KEGG" id="cten:18247792"/>
<dbReference type="AlphaFoldDB" id="G3B8Y8"/>
<evidence type="ECO:0000256" key="3">
    <source>
        <dbReference type="ARBA" id="ARBA00022763"/>
    </source>
</evidence>
<evidence type="ECO:0000256" key="7">
    <source>
        <dbReference type="SAM" id="MobiDB-lite"/>
    </source>
</evidence>
<evidence type="ECO:0000256" key="6">
    <source>
        <dbReference type="ARBA" id="ARBA00023242"/>
    </source>
</evidence>
<evidence type="ECO:0000256" key="5">
    <source>
        <dbReference type="ARBA" id="ARBA00023204"/>
    </source>
</evidence>
<comment type="subcellular location">
    <subcellularLocation>
        <location evidence="1">Nucleus</location>
    </subcellularLocation>
</comment>
<evidence type="ECO:0000259" key="8">
    <source>
        <dbReference type="Pfam" id="PF03834"/>
    </source>
</evidence>
<dbReference type="InterPro" id="IPR004579">
    <property type="entry name" value="ERCC1/RAD10/SWI10"/>
</dbReference>
<dbReference type="NCBIfam" id="TIGR00597">
    <property type="entry name" value="rad10"/>
    <property type="match status" value="1"/>
</dbReference>
<evidence type="ECO:0000313" key="10">
    <source>
        <dbReference type="Proteomes" id="UP000000707"/>
    </source>
</evidence>
<dbReference type="Pfam" id="PF03834">
    <property type="entry name" value="Rad10"/>
    <property type="match status" value="1"/>
</dbReference>
<evidence type="ECO:0000256" key="4">
    <source>
        <dbReference type="ARBA" id="ARBA00023125"/>
    </source>
</evidence>
<dbReference type="SUPFAM" id="SSF52980">
    <property type="entry name" value="Restriction endonuclease-like"/>
    <property type="match status" value="1"/>
</dbReference>
<feature type="compositionally biased region" description="Polar residues" evidence="7">
    <location>
        <begin position="73"/>
        <end position="91"/>
    </location>
</feature>
<feature type="compositionally biased region" description="Low complexity" evidence="7">
    <location>
        <begin position="39"/>
        <end position="70"/>
    </location>
</feature>
<dbReference type="Proteomes" id="UP000000707">
    <property type="component" value="Unassembled WGS sequence"/>
</dbReference>
<keyword evidence="4" id="KW-0238">DNA-binding</keyword>
<keyword evidence="6" id="KW-0539">Nucleus</keyword>
<evidence type="ECO:0000313" key="9">
    <source>
        <dbReference type="EMBL" id="EGV61808.1"/>
    </source>
</evidence>
<evidence type="ECO:0000256" key="1">
    <source>
        <dbReference type="ARBA" id="ARBA00004123"/>
    </source>
</evidence>
<reference evidence="9 10" key="1">
    <citation type="journal article" date="2011" name="Proc. Natl. Acad. Sci. U.S.A.">
        <title>Comparative genomics of xylose-fermenting fungi for enhanced biofuel production.</title>
        <authorList>
            <person name="Wohlbach D.J."/>
            <person name="Kuo A."/>
            <person name="Sato T.K."/>
            <person name="Potts K.M."/>
            <person name="Salamov A.A."/>
            <person name="LaButti K.M."/>
            <person name="Sun H."/>
            <person name="Clum A."/>
            <person name="Pangilinan J.L."/>
            <person name="Lindquist E.A."/>
            <person name="Lucas S."/>
            <person name="Lapidus A."/>
            <person name="Jin M."/>
            <person name="Gunawan C."/>
            <person name="Balan V."/>
            <person name="Dale B.E."/>
            <person name="Jeffries T.W."/>
            <person name="Zinkel R."/>
            <person name="Barry K.W."/>
            <person name="Grigoriev I.V."/>
            <person name="Gasch A.P."/>
        </authorList>
    </citation>
    <scope>NUCLEOTIDE SEQUENCE [LARGE SCALE GENOMIC DNA]</scope>
    <source>
        <strain evidence="10">ATCC 10573 / BCRC 21748 / CBS 615 / JCM 9827 / NBRC 10315 / NRRL Y-1498 / VKM Y-70</strain>
    </source>
</reference>
<feature type="region of interest" description="Disordered" evidence="7">
    <location>
        <begin position="1"/>
        <end position="93"/>
    </location>
</feature>
<dbReference type="InterPro" id="IPR011335">
    <property type="entry name" value="Restrct_endonuc-II-like"/>
</dbReference>
<protein>
    <submittedName>
        <fullName evidence="9">DNA repair protein rad10</fullName>
    </submittedName>
</protein>
<dbReference type="GO" id="GO:0070522">
    <property type="term" value="C:ERCC4-ERCC1 complex"/>
    <property type="evidence" value="ECO:0007669"/>
    <property type="project" value="TreeGrafter"/>
</dbReference>
<dbReference type="eggNOG" id="KOG2841">
    <property type="taxonomic scope" value="Eukaryota"/>
</dbReference>
<dbReference type="GO" id="GO:0070914">
    <property type="term" value="P:UV-damage excision repair"/>
    <property type="evidence" value="ECO:0007669"/>
    <property type="project" value="TreeGrafter"/>
</dbReference>
<dbReference type="Gene3D" id="3.40.50.10130">
    <property type="match status" value="1"/>
</dbReference>
<dbReference type="STRING" id="590646.G3B8Y8"/>
<dbReference type="CDD" id="cd22325">
    <property type="entry name" value="ERCC1_C-like"/>
    <property type="match status" value="1"/>
</dbReference>
<dbReference type="InterPro" id="IPR010994">
    <property type="entry name" value="RuvA_2-like"/>
</dbReference>
<dbReference type="OrthoDB" id="10262814at2759"/>
<comment type="similarity">
    <text evidence="2">Belongs to the ERCC1/RAD10/SWI10 family.</text>
</comment>
<dbReference type="GO" id="GO:0003684">
    <property type="term" value="F:damaged DNA binding"/>
    <property type="evidence" value="ECO:0007669"/>
    <property type="project" value="InterPro"/>
</dbReference>
<gene>
    <name evidence="9" type="ORF">CANTEDRAFT_115247</name>
</gene>
<dbReference type="GO" id="GO:0003697">
    <property type="term" value="F:single-stranded DNA binding"/>
    <property type="evidence" value="ECO:0007669"/>
    <property type="project" value="TreeGrafter"/>
</dbReference>
<name>G3B8Y8_CANTC</name>
<dbReference type="PANTHER" id="PTHR12749:SF0">
    <property type="entry name" value="DNA EXCISION REPAIR PROTEIN ERCC-1"/>
    <property type="match status" value="1"/>
</dbReference>
<dbReference type="PANTHER" id="PTHR12749">
    <property type="entry name" value="EXCISION REPAIR CROSS-COMPLEMENTING 1 ERCC1"/>
    <property type="match status" value="1"/>
</dbReference>
<keyword evidence="10" id="KW-1185">Reference proteome</keyword>